<gene>
    <name evidence="7" type="ORF">ACFPPD_09525</name>
</gene>
<organism evidence="7 8">
    <name type="scientific">Cohnella suwonensis</name>
    <dbReference type="NCBI Taxonomy" id="696072"/>
    <lineage>
        <taxon>Bacteria</taxon>
        <taxon>Bacillati</taxon>
        <taxon>Bacillota</taxon>
        <taxon>Bacilli</taxon>
        <taxon>Bacillales</taxon>
        <taxon>Paenibacillaceae</taxon>
        <taxon>Cohnella</taxon>
    </lineage>
</organism>
<reference evidence="8" key="1">
    <citation type="journal article" date="2019" name="Int. J. Syst. Evol. Microbiol.">
        <title>The Global Catalogue of Microorganisms (GCM) 10K type strain sequencing project: providing services to taxonomists for standard genome sequencing and annotation.</title>
        <authorList>
            <consortium name="The Broad Institute Genomics Platform"/>
            <consortium name="The Broad Institute Genome Sequencing Center for Infectious Disease"/>
            <person name="Wu L."/>
            <person name="Ma J."/>
        </authorList>
    </citation>
    <scope>NUCLEOTIDE SEQUENCE [LARGE SCALE GENOMIC DNA]</scope>
    <source>
        <strain evidence="8">CCUG 57113</strain>
    </source>
</reference>
<dbReference type="InterPro" id="IPR018060">
    <property type="entry name" value="HTH_AraC"/>
</dbReference>
<dbReference type="Gene3D" id="1.10.10.60">
    <property type="entry name" value="Homeodomain-like"/>
    <property type="match status" value="2"/>
</dbReference>
<keyword evidence="1" id="KW-0805">Transcription regulation</keyword>
<dbReference type="CDD" id="cd17536">
    <property type="entry name" value="REC_YesN-like"/>
    <property type="match status" value="1"/>
</dbReference>
<dbReference type="PROSITE" id="PS01124">
    <property type="entry name" value="HTH_ARAC_FAMILY_2"/>
    <property type="match status" value="1"/>
</dbReference>
<dbReference type="InterPro" id="IPR009057">
    <property type="entry name" value="Homeodomain-like_sf"/>
</dbReference>
<evidence type="ECO:0000256" key="2">
    <source>
        <dbReference type="ARBA" id="ARBA00023125"/>
    </source>
</evidence>
<evidence type="ECO:0000313" key="7">
    <source>
        <dbReference type="EMBL" id="MFC5468962.1"/>
    </source>
</evidence>
<keyword evidence="8" id="KW-1185">Reference proteome</keyword>
<dbReference type="InterPro" id="IPR018062">
    <property type="entry name" value="HTH_AraC-typ_CS"/>
</dbReference>
<dbReference type="Gene3D" id="3.40.50.2300">
    <property type="match status" value="1"/>
</dbReference>
<evidence type="ECO:0000259" key="6">
    <source>
        <dbReference type="PROSITE" id="PS50110"/>
    </source>
</evidence>
<dbReference type="EMBL" id="JBHSMH010000022">
    <property type="protein sequence ID" value="MFC5468962.1"/>
    <property type="molecule type" value="Genomic_DNA"/>
</dbReference>
<name>A0ABW0LVA5_9BACL</name>
<feature type="modified residue" description="4-aspartylphosphate" evidence="4">
    <location>
        <position position="56"/>
    </location>
</feature>
<evidence type="ECO:0000256" key="1">
    <source>
        <dbReference type="ARBA" id="ARBA00023015"/>
    </source>
</evidence>
<keyword evidence="4" id="KW-0597">Phosphoprotein</keyword>
<feature type="domain" description="HTH araC/xylS-type" evidence="5">
    <location>
        <begin position="438"/>
        <end position="537"/>
    </location>
</feature>
<protein>
    <submittedName>
        <fullName evidence="7">Response regulator</fullName>
    </submittedName>
</protein>
<dbReference type="SUPFAM" id="SSF46689">
    <property type="entry name" value="Homeodomain-like"/>
    <property type="match status" value="2"/>
</dbReference>
<dbReference type="RefSeq" id="WP_209748916.1">
    <property type="nucleotide sequence ID" value="NZ_JBHSMH010000022.1"/>
</dbReference>
<dbReference type="PANTHER" id="PTHR43280">
    <property type="entry name" value="ARAC-FAMILY TRANSCRIPTIONAL REGULATOR"/>
    <property type="match status" value="1"/>
</dbReference>
<evidence type="ECO:0000313" key="8">
    <source>
        <dbReference type="Proteomes" id="UP001596105"/>
    </source>
</evidence>
<evidence type="ECO:0000256" key="3">
    <source>
        <dbReference type="ARBA" id="ARBA00023163"/>
    </source>
</evidence>
<evidence type="ECO:0000256" key="4">
    <source>
        <dbReference type="PROSITE-ProRule" id="PRU00169"/>
    </source>
</evidence>
<dbReference type="Pfam" id="PF00072">
    <property type="entry name" value="Response_reg"/>
    <property type="match status" value="1"/>
</dbReference>
<dbReference type="InterPro" id="IPR001789">
    <property type="entry name" value="Sig_transdc_resp-reg_receiver"/>
</dbReference>
<keyword evidence="2" id="KW-0238">DNA-binding</keyword>
<dbReference type="PROSITE" id="PS50110">
    <property type="entry name" value="RESPONSE_REGULATORY"/>
    <property type="match status" value="1"/>
</dbReference>
<keyword evidence="3" id="KW-0804">Transcription</keyword>
<sequence length="538" mass="60177">MYTLFVVDDEPLTREYVKTNLAELHSEWLFAGEAGDGQEALDMLEDGRSVDLLVTDIKMPVMDGLELARNAAQRFPNLKIAILSGYDEFALVKEALRSGVHEYLLKPVVRTEFVGMLDKIAEVLKTERRKRLAYETMVSLSQTTKSQVVNHFLKAVVSDNNVEIKALYPLLFRMKVSLVEAEGAIMALEMDEGQLLRRDVSPNDLPMFHYILHQTTLELAEPETGVTPFFDSEQRTCLLITGDDETDLLDKCRALFSSIGEAMRKMTGLEVWGAVGSVESESLQLHVSYRKALALLKKRLFSPSGELFMHDEAEPPGPALKKLDKAIAGIRSALSDQHDPGFVSALRLYMELMEDSSTGKLFRFGAFLLNRLQKSQEDTALGGYEASLLRLKQLSGQFPAPDSPEAVATAYRHMLQPLAPARLTESGLAGDEEHDIVKKAKEYIIGHFAEPLSLALIAEIAGVSPGYLSNLFQQNDNESYIKFLTRVRMEHAAKLLRAKPAEKVYAISEKVGYVSVKHFSYVFKQYFGIPPGEYQEKV</sequence>
<dbReference type="SMART" id="SM00448">
    <property type="entry name" value="REC"/>
    <property type="match status" value="1"/>
</dbReference>
<accession>A0ABW0LVA5</accession>
<dbReference type="SUPFAM" id="SSF52172">
    <property type="entry name" value="CheY-like"/>
    <property type="match status" value="1"/>
</dbReference>
<evidence type="ECO:0000259" key="5">
    <source>
        <dbReference type="PROSITE" id="PS01124"/>
    </source>
</evidence>
<dbReference type="PANTHER" id="PTHR43280:SF10">
    <property type="entry name" value="REGULATORY PROTEIN POCR"/>
    <property type="match status" value="1"/>
</dbReference>
<dbReference type="PROSITE" id="PS00041">
    <property type="entry name" value="HTH_ARAC_FAMILY_1"/>
    <property type="match status" value="1"/>
</dbReference>
<dbReference type="Pfam" id="PF12833">
    <property type="entry name" value="HTH_18"/>
    <property type="match status" value="1"/>
</dbReference>
<comment type="caution">
    <text evidence="7">The sequence shown here is derived from an EMBL/GenBank/DDBJ whole genome shotgun (WGS) entry which is preliminary data.</text>
</comment>
<feature type="domain" description="Response regulatory" evidence="6">
    <location>
        <begin position="3"/>
        <end position="121"/>
    </location>
</feature>
<dbReference type="Proteomes" id="UP001596105">
    <property type="component" value="Unassembled WGS sequence"/>
</dbReference>
<dbReference type="InterPro" id="IPR011006">
    <property type="entry name" value="CheY-like_superfamily"/>
</dbReference>
<dbReference type="SMART" id="SM00342">
    <property type="entry name" value="HTH_ARAC"/>
    <property type="match status" value="1"/>
</dbReference>
<proteinExistence type="predicted"/>